<dbReference type="Proteomes" id="UP000269945">
    <property type="component" value="Unassembled WGS sequence"/>
</dbReference>
<proteinExistence type="predicted"/>
<evidence type="ECO:0000313" key="3">
    <source>
        <dbReference type="Proteomes" id="UP000269945"/>
    </source>
</evidence>
<protein>
    <submittedName>
        <fullName evidence="2">Uncharacterized protein</fullName>
    </submittedName>
</protein>
<dbReference type="AlphaFoldDB" id="A0A9X9LMJ1"/>
<comment type="caution">
    <text evidence="2">The sequence shown here is derived from an EMBL/GenBank/DDBJ whole genome shotgun (WGS) entry which is preliminary data.</text>
</comment>
<reference evidence="2 3" key="1">
    <citation type="submission" date="2018-10" db="EMBL/GenBank/DDBJ databases">
        <authorList>
            <person name="Ekblom R."/>
            <person name="Jareborg N."/>
        </authorList>
    </citation>
    <scope>NUCLEOTIDE SEQUENCE [LARGE SCALE GENOMIC DNA]</scope>
    <source>
        <tissue evidence="2">Muscle</tissue>
    </source>
</reference>
<feature type="non-terminal residue" evidence="2">
    <location>
        <position position="143"/>
    </location>
</feature>
<gene>
    <name evidence="2" type="ORF">BN2614_LOCUS2</name>
</gene>
<feature type="region of interest" description="Disordered" evidence="1">
    <location>
        <begin position="119"/>
        <end position="143"/>
    </location>
</feature>
<feature type="compositionally biased region" description="Basic and acidic residues" evidence="1">
    <location>
        <begin position="133"/>
        <end position="143"/>
    </location>
</feature>
<evidence type="ECO:0000256" key="1">
    <source>
        <dbReference type="SAM" id="MobiDB-lite"/>
    </source>
</evidence>
<evidence type="ECO:0000313" key="2">
    <source>
        <dbReference type="EMBL" id="VCW77008.1"/>
    </source>
</evidence>
<name>A0A9X9LMJ1_GULGU</name>
<sequence length="143" mass="15362">MAPVWGPLQLQSLPHAPLASLGLLPLGPPSTVLSPIHRCGHPKVPPFPLRCGSGSWGAVLSFPSCLLFVPLPPPFRISSQHKLADSSRCQRTCCGLLLCGTDPRGFFFFCLFGRDHKQAERQPEGEGEAGSPRSREPDAGLDP</sequence>
<accession>A0A9X9LMJ1</accession>
<keyword evidence="3" id="KW-1185">Reference proteome</keyword>
<organism evidence="2 3">
    <name type="scientific">Gulo gulo</name>
    <name type="common">Wolverine</name>
    <name type="synonym">Gluton</name>
    <dbReference type="NCBI Taxonomy" id="48420"/>
    <lineage>
        <taxon>Eukaryota</taxon>
        <taxon>Metazoa</taxon>
        <taxon>Chordata</taxon>
        <taxon>Craniata</taxon>
        <taxon>Vertebrata</taxon>
        <taxon>Euteleostomi</taxon>
        <taxon>Mammalia</taxon>
        <taxon>Eutheria</taxon>
        <taxon>Laurasiatheria</taxon>
        <taxon>Carnivora</taxon>
        <taxon>Caniformia</taxon>
        <taxon>Musteloidea</taxon>
        <taxon>Mustelidae</taxon>
        <taxon>Guloninae</taxon>
        <taxon>Gulo</taxon>
    </lineage>
</organism>
<dbReference type="EMBL" id="CYRY02008235">
    <property type="protein sequence ID" value="VCW77008.1"/>
    <property type="molecule type" value="Genomic_DNA"/>
</dbReference>